<name>A0ABR5SHJ7_9BACT</name>
<organism evidence="1 2">
    <name type="scientific">Candidatus Magnetominusculus xianensis</name>
    <dbReference type="NCBI Taxonomy" id="1748249"/>
    <lineage>
        <taxon>Bacteria</taxon>
        <taxon>Pseudomonadati</taxon>
        <taxon>Nitrospirota</taxon>
        <taxon>Nitrospiria</taxon>
        <taxon>Nitrospirales</taxon>
        <taxon>Nitrospiraceae</taxon>
        <taxon>Candidatus Magnetominusculus</taxon>
    </lineage>
</organism>
<dbReference type="InterPro" id="IPR007546">
    <property type="entry name" value="DUF503"/>
</dbReference>
<keyword evidence="2" id="KW-1185">Reference proteome</keyword>
<dbReference type="Proteomes" id="UP000060487">
    <property type="component" value="Unassembled WGS sequence"/>
</dbReference>
<dbReference type="EMBL" id="LNQR01000031">
    <property type="protein sequence ID" value="KWT91573.1"/>
    <property type="molecule type" value="Genomic_DNA"/>
</dbReference>
<dbReference type="SUPFAM" id="SSF103007">
    <property type="entry name" value="Hypothetical protein TT1725"/>
    <property type="match status" value="1"/>
</dbReference>
<dbReference type="InterPro" id="IPR036746">
    <property type="entry name" value="TT1725-like_sf"/>
</dbReference>
<proteinExistence type="predicted"/>
<evidence type="ECO:0000313" key="1">
    <source>
        <dbReference type="EMBL" id="KWT91573.1"/>
    </source>
</evidence>
<protein>
    <recommendedName>
        <fullName evidence="3">Protein containing DUF503</fullName>
    </recommendedName>
</protein>
<evidence type="ECO:0000313" key="2">
    <source>
        <dbReference type="Proteomes" id="UP000060487"/>
    </source>
</evidence>
<gene>
    <name evidence="1" type="ORF">ASN18_0854</name>
</gene>
<dbReference type="PANTHER" id="PTHR36441:SF1">
    <property type="entry name" value="DUF503 DOMAIN-CONTAINING PROTEIN"/>
    <property type="match status" value="1"/>
</dbReference>
<dbReference type="RefSeq" id="WP_085051376.1">
    <property type="nucleotide sequence ID" value="NZ_LNQR01000031.1"/>
</dbReference>
<accession>A0ABR5SHJ7</accession>
<sequence>MILGVMRISIYIPEAGSLKAKRFVIKSVKDKIKNKFNVSLAEEASDLWQRVELYAACISTDTQHVNSTLENVKNMIDKDPQIEILDYSLELS</sequence>
<reference evidence="1 2" key="1">
    <citation type="submission" date="2015-11" db="EMBL/GenBank/DDBJ databases">
        <authorList>
            <person name="Lin W."/>
        </authorList>
    </citation>
    <scope>NUCLEOTIDE SEQUENCE [LARGE SCALE GENOMIC DNA]</scope>
    <source>
        <strain evidence="1 2">HCH-1</strain>
    </source>
</reference>
<evidence type="ECO:0008006" key="3">
    <source>
        <dbReference type="Google" id="ProtNLM"/>
    </source>
</evidence>
<dbReference type="Gene3D" id="3.30.70.1120">
    <property type="entry name" value="TT1725-like"/>
    <property type="match status" value="1"/>
</dbReference>
<dbReference type="PANTHER" id="PTHR36441">
    <property type="entry name" value="HYPOTHETICAL CYTOSOLIC PROTEIN"/>
    <property type="match status" value="1"/>
</dbReference>
<comment type="caution">
    <text evidence="1">The sequence shown here is derived from an EMBL/GenBank/DDBJ whole genome shotgun (WGS) entry which is preliminary data.</text>
</comment>
<dbReference type="Pfam" id="PF04456">
    <property type="entry name" value="DUF503"/>
    <property type="match status" value="1"/>
</dbReference>